<evidence type="ECO:0000313" key="3">
    <source>
        <dbReference type="Proteomes" id="UP000634136"/>
    </source>
</evidence>
<dbReference type="Gene3D" id="3.30.420.10">
    <property type="entry name" value="Ribonuclease H-like superfamily/Ribonuclease H"/>
    <property type="match status" value="1"/>
</dbReference>
<dbReference type="GO" id="GO:0003964">
    <property type="term" value="F:RNA-directed DNA polymerase activity"/>
    <property type="evidence" value="ECO:0007669"/>
    <property type="project" value="UniProtKB-KW"/>
</dbReference>
<dbReference type="Proteomes" id="UP000634136">
    <property type="component" value="Unassembled WGS sequence"/>
</dbReference>
<feature type="domain" description="RNase H type-1" evidence="1">
    <location>
        <begin position="283"/>
        <end position="399"/>
    </location>
</feature>
<organism evidence="2 3">
    <name type="scientific">Senna tora</name>
    <dbReference type="NCBI Taxonomy" id="362788"/>
    <lineage>
        <taxon>Eukaryota</taxon>
        <taxon>Viridiplantae</taxon>
        <taxon>Streptophyta</taxon>
        <taxon>Embryophyta</taxon>
        <taxon>Tracheophyta</taxon>
        <taxon>Spermatophyta</taxon>
        <taxon>Magnoliopsida</taxon>
        <taxon>eudicotyledons</taxon>
        <taxon>Gunneridae</taxon>
        <taxon>Pentapetalae</taxon>
        <taxon>rosids</taxon>
        <taxon>fabids</taxon>
        <taxon>Fabales</taxon>
        <taxon>Fabaceae</taxon>
        <taxon>Caesalpinioideae</taxon>
        <taxon>Cassia clade</taxon>
        <taxon>Senna</taxon>
    </lineage>
</organism>
<dbReference type="SUPFAM" id="SSF53098">
    <property type="entry name" value="Ribonuclease H-like"/>
    <property type="match status" value="1"/>
</dbReference>
<dbReference type="OrthoDB" id="1436750at2759"/>
<dbReference type="AlphaFoldDB" id="A0A834VYC3"/>
<reference evidence="2" key="1">
    <citation type="submission" date="2020-09" db="EMBL/GenBank/DDBJ databases">
        <title>Genome-Enabled Discovery of Anthraquinone Biosynthesis in Senna tora.</title>
        <authorList>
            <person name="Kang S.-H."/>
            <person name="Pandey R.P."/>
            <person name="Lee C.-M."/>
            <person name="Sim J.-S."/>
            <person name="Jeong J.-T."/>
            <person name="Choi B.-S."/>
            <person name="Jung M."/>
            <person name="Ginzburg D."/>
            <person name="Zhao K."/>
            <person name="Won S.Y."/>
            <person name="Oh T.-J."/>
            <person name="Yu Y."/>
            <person name="Kim N.-H."/>
            <person name="Lee O.R."/>
            <person name="Lee T.-H."/>
            <person name="Bashyal P."/>
            <person name="Kim T.-S."/>
            <person name="Lee W.-H."/>
            <person name="Kawkins C."/>
            <person name="Kim C.-K."/>
            <person name="Kim J.S."/>
            <person name="Ahn B.O."/>
            <person name="Rhee S.Y."/>
            <person name="Sohng J.K."/>
        </authorList>
    </citation>
    <scope>NUCLEOTIDE SEQUENCE</scope>
    <source>
        <tissue evidence="2">Leaf</tissue>
    </source>
</reference>
<keyword evidence="2" id="KW-0548">Nucleotidyltransferase</keyword>
<dbReference type="EMBL" id="JAAIUW010000013">
    <property type="protein sequence ID" value="KAF7801847.1"/>
    <property type="molecule type" value="Genomic_DNA"/>
</dbReference>
<name>A0A834VYC3_9FABA</name>
<protein>
    <submittedName>
        <fullName evidence="2">Reverse transcriptase</fullName>
    </submittedName>
</protein>
<dbReference type="InterPro" id="IPR002156">
    <property type="entry name" value="RNaseH_domain"/>
</dbReference>
<dbReference type="InterPro" id="IPR053151">
    <property type="entry name" value="RNase_H-like"/>
</dbReference>
<keyword evidence="3" id="KW-1185">Reference proteome</keyword>
<dbReference type="PANTHER" id="PTHR47723:SF19">
    <property type="entry name" value="POLYNUCLEOTIDYL TRANSFERASE, RIBONUCLEASE H-LIKE SUPERFAMILY PROTEIN"/>
    <property type="match status" value="1"/>
</dbReference>
<accession>A0A834VYC3</accession>
<dbReference type="InterPro" id="IPR012337">
    <property type="entry name" value="RNaseH-like_sf"/>
</dbReference>
<dbReference type="PANTHER" id="PTHR47723">
    <property type="entry name" value="OS05G0353850 PROTEIN"/>
    <property type="match status" value="1"/>
</dbReference>
<sequence>MEVLRCEEELWASKSRMDWLSLGDANTKFFHTYVLGRRRHNIINGLSDSGGLSANASKSVIWFSPNNPKSTKEDVTNLLEFREVRKLGKYLGFPLVGSVTNAMTSYYMQCLYLPISIYKDIDKFNRNFLWGSRPKQRKLHMVAWNKITKPRKLGGLGIHKTHERNLAILGKLYWRSRSENDSVWVSVARNVLNLQVTRNTLVAKWLRKGKESAEEQIRLGYEDYLELGLETRIPPEMKIAVLAKGKAVEFTFLSSNSNKSCPKAFKTQSVKWNPPPKDLIELNTDGSCIKESEAIGAGVVIRNHDGAWIKGFHIFLGSSSSLLAELWAIDTGIKLAASLNFKNIIVESDNLLAVNMLNDNGLPNIHHMFPLIYSCRSGLNDFEHSVIQHIFREGNYCADFWQGKLFMTGIWILLF</sequence>
<comment type="caution">
    <text evidence="2">The sequence shown here is derived from an EMBL/GenBank/DDBJ whole genome shotgun (WGS) entry which is preliminary data.</text>
</comment>
<gene>
    <name evidence="2" type="ORF">G2W53_040958</name>
</gene>
<dbReference type="Pfam" id="PF13456">
    <property type="entry name" value="RVT_3"/>
    <property type="match status" value="1"/>
</dbReference>
<dbReference type="GO" id="GO:0004523">
    <property type="term" value="F:RNA-DNA hybrid ribonuclease activity"/>
    <property type="evidence" value="ECO:0007669"/>
    <property type="project" value="InterPro"/>
</dbReference>
<dbReference type="InterPro" id="IPR036397">
    <property type="entry name" value="RNaseH_sf"/>
</dbReference>
<keyword evidence="2" id="KW-0808">Transferase</keyword>
<dbReference type="InterPro" id="IPR044730">
    <property type="entry name" value="RNase_H-like_dom_plant"/>
</dbReference>
<evidence type="ECO:0000259" key="1">
    <source>
        <dbReference type="Pfam" id="PF13456"/>
    </source>
</evidence>
<evidence type="ECO:0000313" key="2">
    <source>
        <dbReference type="EMBL" id="KAF7801847.1"/>
    </source>
</evidence>
<dbReference type="CDD" id="cd06222">
    <property type="entry name" value="RNase_H_like"/>
    <property type="match status" value="1"/>
</dbReference>
<proteinExistence type="predicted"/>
<dbReference type="GO" id="GO:0003676">
    <property type="term" value="F:nucleic acid binding"/>
    <property type="evidence" value="ECO:0007669"/>
    <property type="project" value="InterPro"/>
</dbReference>
<keyword evidence="2" id="KW-0695">RNA-directed DNA polymerase</keyword>